<dbReference type="Proteomes" id="UP000451354">
    <property type="component" value="Plasmid pCPRO01"/>
</dbReference>
<evidence type="ECO:0008006" key="4">
    <source>
        <dbReference type="Google" id="ProtNLM"/>
    </source>
</evidence>
<gene>
    <name evidence="2" type="ORF">FIC82_020560</name>
</gene>
<evidence type="ECO:0000256" key="1">
    <source>
        <dbReference type="SAM" id="MobiDB-lite"/>
    </source>
</evidence>
<accession>A0A6M5UK10</accession>
<dbReference type="AlphaFoldDB" id="A0A6M5UK10"/>
<keyword evidence="2" id="KW-0614">Plasmid</keyword>
<protein>
    <recommendedName>
        <fullName evidence="4">Toxin-antitoxin system HicB family antitoxin</fullName>
    </recommendedName>
</protein>
<evidence type="ECO:0000313" key="2">
    <source>
        <dbReference type="EMBL" id="QJW38776.1"/>
    </source>
</evidence>
<dbReference type="EMBL" id="CP052758">
    <property type="protein sequence ID" value="QJW38776.1"/>
    <property type="molecule type" value="Genomic_DNA"/>
</dbReference>
<sequence length="81" mass="9142">MAARTKPGRKKLGERSAHTLRLPRDHMEYYAAEAARLGYDNLNAYLVAELARPHKLDVPYWAQQPSDQEGQQQLQLPLGAA</sequence>
<geneLocation type="plasmid" evidence="2 3">
    <name>pCPRO01</name>
</geneLocation>
<dbReference type="KEGG" id="cprt:FIC82_020560"/>
<keyword evidence="3" id="KW-1185">Reference proteome</keyword>
<organism evidence="2 3">
    <name type="scientific">Cellulosimicrobium protaetiae</name>
    <dbReference type="NCBI Taxonomy" id="2587808"/>
    <lineage>
        <taxon>Bacteria</taxon>
        <taxon>Bacillati</taxon>
        <taxon>Actinomycetota</taxon>
        <taxon>Actinomycetes</taxon>
        <taxon>Micrococcales</taxon>
        <taxon>Promicromonosporaceae</taxon>
        <taxon>Cellulosimicrobium</taxon>
    </lineage>
</organism>
<reference evidence="3" key="1">
    <citation type="journal article" date="2022" name="Int. J. Syst. Evol. Microbiol.">
        <title>Cellulosimicrobium protaetiae sp. nov., isolated from the gut of the larva of Protaetia brevitarsis seulensis.</title>
        <authorList>
            <person name="Le Han H."/>
            <person name="Nguyen T.T.H."/>
            <person name="Li Z."/>
            <person name="Shin N.R."/>
            <person name="Kim S.G."/>
        </authorList>
    </citation>
    <scope>NUCLEOTIDE SEQUENCE [LARGE SCALE GENOMIC DNA]</scope>
    <source>
        <strain evidence="3">BI34</strain>
    </source>
</reference>
<feature type="region of interest" description="Disordered" evidence="1">
    <location>
        <begin position="62"/>
        <end position="81"/>
    </location>
</feature>
<proteinExistence type="predicted"/>
<dbReference type="RefSeq" id="WP_154800718.1">
    <property type="nucleotide sequence ID" value="NZ_CP052758.1"/>
</dbReference>
<name>A0A6M5UK10_9MICO</name>
<evidence type="ECO:0000313" key="3">
    <source>
        <dbReference type="Proteomes" id="UP000451354"/>
    </source>
</evidence>